<dbReference type="AlphaFoldDB" id="A0A848KDQ6"/>
<dbReference type="PANTHER" id="PTHR34148:SF1">
    <property type="entry name" value="ADENOSYLCOBINAMIDE-GDP RIBAZOLETRANSFERASE"/>
    <property type="match status" value="1"/>
</dbReference>
<evidence type="ECO:0000256" key="8">
    <source>
        <dbReference type="ARBA" id="ARBA00022573"/>
    </source>
</evidence>
<feature type="transmembrane region" description="Helical" evidence="19">
    <location>
        <begin position="106"/>
        <end position="128"/>
    </location>
</feature>
<comment type="cofactor">
    <cofactor evidence="1 19">
        <name>Mg(2+)</name>
        <dbReference type="ChEBI" id="CHEBI:18420"/>
    </cofactor>
</comment>
<dbReference type="NCBIfam" id="NF001279">
    <property type="entry name" value="PRK00235.2-1"/>
    <property type="match status" value="1"/>
</dbReference>
<dbReference type="HAMAP" id="MF_00719">
    <property type="entry name" value="CobS"/>
    <property type="match status" value="1"/>
</dbReference>
<gene>
    <name evidence="19" type="primary">cobS</name>
    <name evidence="20" type="ORF">FGL95_07310</name>
</gene>
<dbReference type="EC" id="2.7.8.26" evidence="5 19"/>
<evidence type="ECO:0000256" key="14">
    <source>
        <dbReference type="ARBA" id="ARBA00025228"/>
    </source>
</evidence>
<evidence type="ECO:0000256" key="3">
    <source>
        <dbReference type="ARBA" id="ARBA00004663"/>
    </source>
</evidence>
<organism evidence="20 21">
    <name type="scientific">Antrihabitans stalactiti</name>
    <dbReference type="NCBI Taxonomy" id="2584121"/>
    <lineage>
        <taxon>Bacteria</taxon>
        <taxon>Bacillati</taxon>
        <taxon>Actinomycetota</taxon>
        <taxon>Actinomycetes</taxon>
        <taxon>Mycobacteriales</taxon>
        <taxon>Nocardiaceae</taxon>
        <taxon>Antrihabitans</taxon>
    </lineage>
</organism>
<evidence type="ECO:0000256" key="11">
    <source>
        <dbReference type="ARBA" id="ARBA00022842"/>
    </source>
</evidence>
<feature type="transmembrane region" description="Helical" evidence="19">
    <location>
        <begin position="227"/>
        <end position="244"/>
    </location>
</feature>
<evidence type="ECO:0000256" key="6">
    <source>
        <dbReference type="ARBA" id="ARBA00015850"/>
    </source>
</evidence>
<dbReference type="EMBL" id="VCQU01000002">
    <property type="protein sequence ID" value="NMN94842.1"/>
    <property type="molecule type" value="Genomic_DNA"/>
</dbReference>
<reference evidence="20 21" key="2">
    <citation type="submission" date="2020-06" db="EMBL/GenBank/DDBJ databases">
        <title>Antribacter stalactiti gen. nov., sp. nov., a new member of the family Nacardiaceae isolated from a cave.</title>
        <authorList>
            <person name="Kim I.S."/>
        </authorList>
    </citation>
    <scope>NUCLEOTIDE SEQUENCE [LARGE SCALE GENOMIC DNA]</scope>
    <source>
        <strain evidence="20 21">YC2-7</strain>
    </source>
</reference>
<evidence type="ECO:0000256" key="15">
    <source>
        <dbReference type="ARBA" id="ARBA00032605"/>
    </source>
</evidence>
<keyword evidence="9 19" id="KW-0808">Transferase</keyword>
<feature type="transmembrane region" description="Helical" evidence="19">
    <location>
        <begin position="30"/>
        <end position="52"/>
    </location>
</feature>
<keyword evidence="7 19" id="KW-1003">Cell membrane</keyword>
<evidence type="ECO:0000256" key="13">
    <source>
        <dbReference type="ARBA" id="ARBA00023136"/>
    </source>
</evidence>
<evidence type="ECO:0000313" key="21">
    <source>
        <dbReference type="Proteomes" id="UP000535543"/>
    </source>
</evidence>
<dbReference type="Proteomes" id="UP000535543">
    <property type="component" value="Unassembled WGS sequence"/>
</dbReference>
<dbReference type="InterPro" id="IPR003805">
    <property type="entry name" value="CobS"/>
</dbReference>
<comment type="subcellular location">
    <subcellularLocation>
        <location evidence="2 19">Cell membrane</location>
        <topology evidence="2 19">Multi-pass membrane protein</topology>
    </subcellularLocation>
</comment>
<keyword evidence="21" id="KW-1185">Reference proteome</keyword>
<evidence type="ECO:0000256" key="9">
    <source>
        <dbReference type="ARBA" id="ARBA00022679"/>
    </source>
</evidence>
<evidence type="ECO:0000256" key="2">
    <source>
        <dbReference type="ARBA" id="ARBA00004651"/>
    </source>
</evidence>
<dbReference type="GO" id="GO:0051073">
    <property type="term" value="F:adenosylcobinamide-GDP ribazoletransferase activity"/>
    <property type="evidence" value="ECO:0007669"/>
    <property type="project" value="UniProtKB-UniRule"/>
</dbReference>
<dbReference type="UniPathway" id="UPA00148">
    <property type="reaction ID" value="UER00238"/>
</dbReference>
<evidence type="ECO:0000256" key="16">
    <source>
        <dbReference type="ARBA" id="ARBA00032853"/>
    </source>
</evidence>
<comment type="function">
    <text evidence="14 19">Joins adenosylcobinamide-GDP and alpha-ribazole to generate adenosylcobalamin (Ado-cobalamin). Also synthesizes adenosylcobalamin 5'-phosphate from adenosylcobinamide-GDP and alpha-ribazole 5'-phosphate.</text>
</comment>
<dbReference type="GO" id="GO:0008818">
    <property type="term" value="F:cobalamin 5'-phosphate synthase activity"/>
    <property type="evidence" value="ECO:0007669"/>
    <property type="project" value="UniProtKB-UniRule"/>
</dbReference>
<comment type="pathway">
    <text evidence="3 19">Cofactor biosynthesis; adenosylcobalamin biosynthesis; adenosylcobalamin from cob(II)yrinate a,c-diamide: step 7/7.</text>
</comment>
<evidence type="ECO:0000256" key="4">
    <source>
        <dbReference type="ARBA" id="ARBA00010561"/>
    </source>
</evidence>
<evidence type="ECO:0000313" key="20">
    <source>
        <dbReference type="EMBL" id="NMN94842.1"/>
    </source>
</evidence>
<comment type="catalytic activity">
    <reaction evidence="18 19">
        <text>alpha-ribazole 5'-phosphate + adenosylcob(III)inamide-GDP = adenosylcob(III)alamin 5'-phosphate + GMP + H(+)</text>
        <dbReference type="Rhea" id="RHEA:23560"/>
        <dbReference type="ChEBI" id="CHEBI:15378"/>
        <dbReference type="ChEBI" id="CHEBI:57918"/>
        <dbReference type="ChEBI" id="CHEBI:58115"/>
        <dbReference type="ChEBI" id="CHEBI:60487"/>
        <dbReference type="ChEBI" id="CHEBI:60493"/>
        <dbReference type="EC" id="2.7.8.26"/>
    </reaction>
</comment>
<sequence>MTGLRLAFSWLTVLPIRGPDTVDRTLAKKAIAFTPVVGLVLGGVAAGLLWLLEHRIEPSLAGLLTVAALILATRSMHLDGLADTFDGLGCYGPPERAREVMRSGSAGPFGVAAIVVSIGVQSLSLGFLGFSEEWAAIVIAVCTGRVAVVLACRQGIRASSDTGFGALVAGTQPLWIGLVWSAALVVAAAFALDCWWQLPLAVVVVLALSMLFVAHCAKRFGGVSGDVLGAVIEVTVASCAVGALL</sequence>
<comment type="catalytic activity">
    <reaction evidence="17 19">
        <text>alpha-ribazole + adenosylcob(III)inamide-GDP = adenosylcob(III)alamin + GMP + H(+)</text>
        <dbReference type="Rhea" id="RHEA:16049"/>
        <dbReference type="ChEBI" id="CHEBI:10329"/>
        <dbReference type="ChEBI" id="CHEBI:15378"/>
        <dbReference type="ChEBI" id="CHEBI:18408"/>
        <dbReference type="ChEBI" id="CHEBI:58115"/>
        <dbReference type="ChEBI" id="CHEBI:60487"/>
        <dbReference type="EC" id="2.7.8.26"/>
    </reaction>
</comment>
<comment type="similarity">
    <text evidence="4 19">Belongs to the CobS family.</text>
</comment>
<accession>A0A848KDQ6</accession>
<dbReference type="RefSeq" id="WP_169585568.1">
    <property type="nucleotide sequence ID" value="NZ_VCQU01000002.1"/>
</dbReference>
<dbReference type="PANTHER" id="PTHR34148">
    <property type="entry name" value="ADENOSYLCOBINAMIDE-GDP RIBAZOLETRANSFERASE"/>
    <property type="match status" value="1"/>
</dbReference>
<evidence type="ECO:0000256" key="12">
    <source>
        <dbReference type="ARBA" id="ARBA00022989"/>
    </source>
</evidence>
<name>A0A848KDQ6_9NOCA</name>
<evidence type="ECO:0000256" key="7">
    <source>
        <dbReference type="ARBA" id="ARBA00022475"/>
    </source>
</evidence>
<evidence type="ECO:0000256" key="10">
    <source>
        <dbReference type="ARBA" id="ARBA00022692"/>
    </source>
</evidence>
<evidence type="ECO:0000256" key="18">
    <source>
        <dbReference type="ARBA" id="ARBA00049504"/>
    </source>
</evidence>
<dbReference type="GO" id="GO:0009236">
    <property type="term" value="P:cobalamin biosynthetic process"/>
    <property type="evidence" value="ECO:0007669"/>
    <property type="project" value="UniProtKB-UniRule"/>
</dbReference>
<proteinExistence type="inferred from homology"/>
<keyword evidence="10 19" id="KW-0812">Transmembrane</keyword>
<evidence type="ECO:0000256" key="5">
    <source>
        <dbReference type="ARBA" id="ARBA00013200"/>
    </source>
</evidence>
<keyword evidence="11 19" id="KW-0460">Magnesium</keyword>
<protein>
    <recommendedName>
        <fullName evidence="6 19">Adenosylcobinamide-GDP ribazoletransferase</fullName>
        <ecNumber evidence="5 19">2.7.8.26</ecNumber>
    </recommendedName>
    <alternativeName>
        <fullName evidence="16 19">Cobalamin synthase</fullName>
    </alternativeName>
    <alternativeName>
        <fullName evidence="15 19">Cobalamin-5'-phosphate synthase</fullName>
    </alternativeName>
</protein>
<keyword evidence="12 19" id="KW-1133">Transmembrane helix</keyword>
<feature type="transmembrane region" description="Helical" evidence="19">
    <location>
        <begin position="196"/>
        <end position="215"/>
    </location>
</feature>
<comment type="caution">
    <text evidence="20">The sequence shown here is derived from an EMBL/GenBank/DDBJ whole genome shotgun (WGS) entry which is preliminary data.</text>
</comment>
<evidence type="ECO:0000256" key="17">
    <source>
        <dbReference type="ARBA" id="ARBA00048623"/>
    </source>
</evidence>
<reference evidence="20 21" key="1">
    <citation type="submission" date="2019-05" db="EMBL/GenBank/DDBJ databases">
        <authorList>
            <person name="Lee S.D."/>
        </authorList>
    </citation>
    <scope>NUCLEOTIDE SEQUENCE [LARGE SCALE GENOMIC DNA]</scope>
    <source>
        <strain evidence="20 21">YC2-7</strain>
    </source>
</reference>
<evidence type="ECO:0000256" key="1">
    <source>
        <dbReference type="ARBA" id="ARBA00001946"/>
    </source>
</evidence>
<dbReference type="Pfam" id="PF02654">
    <property type="entry name" value="CobS"/>
    <property type="match status" value="1"/>
</dbReference>
<dbReference type="GO" id="GO:0005886">
    <property type="term" value="C:plasma membrane"/>
    <property type="evidence" value="ECO:0007669"/>
    <property type="project" value="UniProtKB-SubCell"/>
</dbReference>
<evidence type="ECO:0000256" key="19">
    <source>
        <dbReference type="HAMAP-Rule" id="MF_00719"/>
    </source>
</evidence>
<keyword evidence="8 19" id="KW-0169">Cobalamin biosynthesis</keyword>
<keyword evidence="13 19" id="KW-0472">Membrane</keyword>
<feature type="transmembrane region" description="Helical" evidence="19">
    <location>
        <begin position="164"/>
        <end position="190"/>
    </location>
</feature>